<gene>
    <name evidence="13" type="ORF">A2954_03720</name>
</gene>
<comment type="caution">
    <text evidence="13">The sequence shown here is derived from an EMBL/GenBank/DDBJ whole genome shotgun (WGS) entry which is preliminary data.</text>
</comment>
<dbReference type="SUPFAM" id="SSF47323">
    <property type="entry name" value="Anticodon-binding domain of a subclass of class I aminoacyl-tRNA synthetases"/>
    <property type="match status" value="1"/>
</dbReference>
<keyword evidence="9 11" id="KW-0030">Aminoacyl-tRNA synthetase</keyword>
<dbReference type="InterPro" id="IPR014758">
    <property type="entry name" value="Met-tRNA_synth"/>
</dbReference>
<keyword evidence="7 11" id="KW-0067">ATP-binding</keyword>
<dbReference type="PANTHER" id="PTHR43326:SF1">
    <property type="entry name" value="METHIONINE--TRNA LIGASE, MITOCHONDRIAL"/>
    <property type="match status" value="1"/>
</dbReference>
<evidence type="ECO:0000256" key="1">
    <source>
        <dbReference type="ARBA" id="ARBA00003314"/>
    </source>
</evidence>
<dbReference type="AlphaFoldDB" id="A0A1F7IEK9"/>
<dbReference type="InterPro" id="IPR014729">
    <property type="entry name" value="Rossmann-like_a/b/a_fold"/>
</dbReference>
<evidence type="ECO:0000259" key="12">
    <source>
        <dbReference type="Pfam" id="PF09334"/>
    </source>
</evidence>
<evidence type="ECO:0000256" key="8">
    <source>
        <dbReference type="ARBA" id="ARBA00022917"/>
    </source>
</evidence>
<name>A0A1F7IEK9_9BACT</name>
<evidence type="ECO:0000256" key="5">
    <source>
        <dbReference type="ARBA" id="ARBA00022598"/>
    </source>
</evidence>
<evidence type="ECO:0000256" key="10">
    <source>
        <dbReference type="ARBA" id="ARBA00030904"/>
    </source>
</evidence>
<dbReference type="Gene3D" id="1.10.730.10">
    <property type="entry name" value="Isoleucyl-tRNA Synthetase, Domain 1"/>
    <property type="match status" value="1"/>
</dbReference>
<dbReference type="NCBIfam" id="TIGR00398">
    <property type="entry name" value="metG"/>
    <property type="match status" value="1"/>
</dbReference>
<evidence type="ECO:0000313" key="14">
    <source>
        <dbReference type="Proteomes" id="UP000177698"/>
    </source>
</evidence>
<protein>
    <recommendedName>
        <fullName evidence="3">Methionine--tRNA ligase</fullName>
        <ecNumber evidence="2">6.1.1.10</ecNumber>
    </recommendedName>
    <alternativeName>
        <fullName evidence="10">Methionyl-tRNA synthetase</fullName>
    </alternativeName>
</protein>
<comment type="function">
    <text evidence="1">Is required not only for elongation of protein synthesis but also for the initiation of all mRNA translation through initiator tRNA(fMet) aminoacylation.</text>
</comment>
<sequence>MVKKKFYITTAIPYVNAKPHIGHALEFVQADVMAKFHRLLNEDVLLLSGADENALKNIQAAEKAGVPVQEFIDQNAELFKNLADKLNIHFDVFQKGSDQKKHFLSSQLLWNLCFKNGDIYKKKYTGLYCVGCETFYASDELNKKGECFEHPGKKLEEVSEENYFFKLSKYQKQIIELISTDKLKIVPDFRKKEILSFLNKLLLDISISRTNERAKNWGVPVPNDPSQRIYVWFDALNIYQSGIGFGWDEKIYKKWWPVDIHVIGKGITRFHAIYWPAFLLSAKLPLPKALFVHGYLTVEGQKMSKTIGNVIDPLELIEKYGVDAIRYYLLREIPPYDDGDFSHSRMKEVYDSDLANELGNLISRLTNLAEKDKLRNSNKTIKQYNNLTIASFDSFQFNKILENIWLEIKDLNKSIDDFAPWSKKPAERKDFLLQSINRLKQIGFELRPFIPATAEKILQATQGKIKKSEPLFPRLT</sequence>
<dbReference type="PROSITE" id="PS00178">
    <property type="entry name" value="AA_TRNA_LIGASE_I"/>
    <property type="match status" value="1"/>
</dbReference>
<keyword evidence="4" id="KW-0963">Cytoplasm</keyword>
<dbReference type="STRING" id="1802056.A2954_03720"/>
<dbReference type="Proteomes" id="UP000177698">
    <property type="component" value="Unassembled WGS sequence"/>
</dbReference>
<dbReference type="GO" id="GO:0006431">
    <property type="term" value="P:methionyl-tRNA aminoacylation"/>
    <property type="evidence" value="ECO:0007669"/>
    <property type="project" value="InterPro"/>
</dbReference>
<feature type="domain" description="Methionyl/Leucyl tRNA synthetase" evidence="12">
    <location>
        <begin position="7"/>
        <end position="365"/>
    </location>
</feature>
<dbReference type="Gene3D" id="3.40.50.620">
    <property type="entry name" value="HUPs"/>
    <property type="match status" value="1"/>
</dbReference>
<evidence type="ECO:0000256" key="9">
    <source>
        <dbReference type="ARBA" id="ARBA00023146"/>
    </source>
</evidence>
<keyword evidence="5 11" id="KW-0436">Ligase</keyword>
<comment type="similarity">
    <text evidence="11">Belongs to the class-I aminoacyl-tRNA synthetase family.</text>
</comment>
<dbReference type="EMBL" id="MGAG01000009">
    <property type="protein sequence ID" value="OGK41797.1"/>
    <property type="molecule type" value="Genomic_DNA"/>
</dbReference>
<evidence type="ECO:0000256" key="2">
    <source>
        <dbReference type="ARBA" id="ARBA00012838"/>
    </source>
</evidence>
<dbReference type="EC" id="6.1.1.10" evidence="2"/>
<reference evidence="13 14" key="1">
    <citation type="journal article" date="2016" name="Nat. Commun.">
        <title>Thousands of microbial genomes shed light on interconnected biogeochemical processes in an aquifer system.</title>
        <authorList>
            <person name="Anantharaman K."/>
            <person name="Brown C.T."/>
            <person name="Hug L.A."/>
            <person name="Sharon I."/>
            <person name="Castelle C.J."/>
            <person name="Probst A.J."/>
            <person name="Thomas B.C."/>
            <person name="Singh A."/>
            <person name="Wilkins M.J."/>
            <person name="Karaoz U."/>
            <person name="Brodie E.L."/>
            <person name="Williams K.H."/>
            <person name="Hubbard S.S."/>
            <person name="Banfield J.F."/>
        </authorList>
    </citation>
    <scope>NUCLEOTIDE SEQUENCE [LARGE SCALE GENOMIC DNA]</scope>
</reference>
<dbReference type="GO" id="GO:0004825">
    <property type="term" value="F:methionine-tRNA ligase activity"/>
    <property type="evidence" value="ECO:0007669"/>
    <property type="project" value="UniProtKB-EC"/>
</dbReference>
<dbReference type="PANTHER" id="PTHR43326">
    <property type="entry name" value="METHIONYL-TRNA SYNTHETASE"/>
    <property type="match status" value="1"/>
</dbReference>
<dbReference type="SUPFAM" id="SSF52374">
    <property type="entry name" value="Nucleotidylyl transferase"/>
    <property type="match status" value="1"/>
</dbReference>
<dbReference type="InterPro" id="IPR033911">
    <property type="entry name" value="MetRS_core"/>
</dbReference>
<dbReference type="PRINTS" id="PR01041">
    <property type="entry name" value="TRNASYNTHMET"/>
</dbReference>
<evidence type="ECO:0000313" key="13">
    <source>
        <dbReference type="EMBL" id="OGK41797.1"/>
    </source>
</evidence>
<dbReference type="InterPro" id="IPR001412">
    <property type="entry name" value="aa-tRNA-synth_I_CS"/>
</dbReference>
<dbReference type="Pfam" id="PF09334">
    <property type="entry name" value="tRNA-synt_1g"/>
    <property type="match status" value="1"/>
</dbReference>
<evidence type="ECO:0000256" key="4">
    <source>
        <dbReference type="ARBA" id="ARBA00022490"/>
    </source>
</evidence>
<dbReference type="InterPro" id="IPR023457">
    <property type="entry name" value="Met-tRNA_synth_2"/>
</dbReference>
<evidence type="ECO:0000256" key="6">
    <source>
        <dbReference type="ARBA" id="ARBA00022741"/>
    </source>
</evidence>
<evidence type="ECO:0000256" key="7">
    <source>
        <dbReference type="ARBA" id="ARBA00022840"/>
    </source>
</evidence>
<organism evidence="13 14">
    <name type="scientific">Candidatus Roizmanbacteria bacterium RIFCSPLOWO2_01_FULL_37_12</name>
    <dbReference type="NCBI Taxonomy" id="1802056"/>
    <lineage>
        <taxon>Bacteria</taxon>
        <taxon>Candidatus Roizmaniibacteriota</taxon>
    </lineage>
</organism>
<keyword evidence="8 11" id="KW-0648">Protein biosynthesis</keyword>
<dbReference type="CDD" id="cd00814">
    <property type="entry name" value="MetRS_core"/>
    <property type="match status" value="1"/>
</dbReference>
<keyword evidence="6 11" id="KW-0547">Nucleotide-binding</keyword>
<evidence type="ECO:0000256" key="11">
    <source>
        <dbReference type="RuleBase" id="RU363039"/>
    </source>
</evidence>
<dbReference type="GO" id="GO:0005524">
    <property type="term" value="F:ATP binding"/>
    <property type="evidence" value="ECO:0007669"/>
    <property type="project" value="UniProtKB-KW"/>
</dbReference>
<dbReference type="InterPro" id="IPR009080">
    <property type="entry name" value="tRNAsynth_Ia_anticodon-bd"/>
</dbReference>
<proteinExistence type="inferred from homology"/>
<dbReference type="FunFam" id="2.170.220.10:FF:000002">
    <property type="entry name" value="Methionine--tRNA ligase"/>
    <property type="match status" value="1"/>
</dbReference>
<evidence type="ECO:0000256" key="3">
    <source>
        <dbReference type="ARBA" id="ARBA00018753"/>
    </source>
</evidence>
<dbReference type="InterPro" id="IPR015413">
    <property type="entry name" value="Methionyl/Leucyl_tRNA_Synth"/>
</dbReference>
<accession>A0A1F7IEK9</accession>
<dbReference type="Gene3D" id="2.170.220.10">
    <property type="match status" value="1"/>
</dbReference>